<proteinExistence type="predicted"/>
<protein>
    <submittedName>
        <fullName evidence="1">Uncharacterized protein</fullName>
    </submittedName>
</protein>
<dbReference type="AlphaFoldDB" id="A0A815ZY02"/>
<name>A0A815ZY02_9BILA</name>
<accession>A0A815ZY02</accession>
<gene>
    <name evidence="1" type="ORF">CJN711_LOCUS33806</name>
</gene>
<organism evidence="1 2">
    <name type="scientific">Rotaria magnacalcarata</name>
    <dbReference type="NCBI Taxonomy" id="392030"/>
    <lineage>
        <taxon>Eukaryota</taxon>
        <taxon>Metazoa</taxon>
        <taxon>Spiralia</taxon>
        <taxon>Gnathifera</taxon>
        <taxon>Rotifera</taxon>
        <taxon>Eurotatoria</taxon>
        <taxon>Bdelloidea</taxon>
        <taxon>Philodinida</taxon>
        <taxon>Philodinidae</taxon>
        <taxon>Rotaria</taxon>
    </lineage>
</organism>
<dbReference type="Proteomes" id="UP000663855">
    <property type="component" value="Unassembled WGS sequence"/>
</dbReference>
<reference evidence="1" key="1">
    <citation type="submission" date="2021-02" db="EMBL/GenBank/DDBJ databases">
        <authorList>
            <person name="Nowell W R."/>
        </authorList>
    </citation>
    <scope>NUCLEOTIDE SEQUENCE</scope>
</reference>
<evidence type="ECO:0000313" key="2">
    <source>
        <dbReference type="Proteomes" id="UP000663855"/>
    </source>
</evidence>
<dbReference type="EMBL" id="CAJNOV010016344">
    <property type="protein sequence ID" value="CAF1588894.1"/>
    <property type="molecule type" value="Genomic_DNA"/>
</dbReference>
<sequence>QCSSYTTNSDSTRRIAYTSSSTCDSSLFGTTGTWVRFVSPAGTTMPTSAPSTSTCGTDAPGWYNGVYPSTAGSTTTGTINFQFIMSTSDLRYPAEPNPPSSSKVQDAPYYSTPLPVPPNDLQNVRPTRCVTGLRFLTTIHGILNIVIFVG</sequence>
<comment type="caution">
    <text evidence="1">The sequence shown here is derived from an EMBL/GenBank/DDBJ whole genome shotgun (WGS) entry which is preliminary data.</text>
</comment>
<evidence type="ECO:0000313" key="1">
    <source>
        <dbReference type="EMBL" id="CAF1588894.1"/>
    </source>
</evidence>
<feature type="non-terminal residue" evidence="1">
    <location>
        <position position="1"/>
    </location>
</feature>